<gene>
    <name evidence="5" type="ORF">KQX54_005374</name>
</gene>
<evidence type="ECO:0000313" key="5">
    <source>
        <dbReference type="EMBL" id="KAH0552090.1"/>
    </source>
</evidence>
<dbReference type="PANTHER" id="PTHR12103">
    <property type="entry name" value="5'-NUCLEOTIDASE DOMAIN-CONTAINING"/>
    <property type="match status" value="1"/>
</dbReference>
<accession>A0AAV7IK30</accession>
<dbReference type="Pfam" id="PF05761">
    <property type="entry name" value="5_nucleotid"/>
    <property type="match status" value="1"/>
</dbReference>
<organism evidence="5 6">
    <name type="scientific">Cotesia glomerata</name>
    <name type="common">Lepidopteran parasitic wasp</name>
    <name type="synonym">Apanteles glomeratus</name>
    <dbReference type="NCBI Taxonomy" id="32391"/>
    <lineage>
        <taxon>Eukaryota</taxon>
        <taxon>Metazoa</taxon>
        <taxon>Ecdysozoa</taxon>
        <taxon>Arthropoda</taxon>
        <taxon>Hexapoda</taxon>
        <taxon>Insecta</taxon>
        <taxon>Pterygota</taxon>
        <taxon>Neoptera</taxon>
        <taxon>Endopterygota</taxon>
        <taxon>Hymenoptera</taxon>
        <taxon>Apocrita</taxon>
        <taxon>Ichneumonoidea</taxon>
        <taxon>Braconidae</taxon>
        <taxon>Microgastrinae</taxon>
        <taxon>Cotesia</taxon>
    </lineage>
</organism>
<comment type="similarity">
    <text evidence="1">Belongs to the 5'(3')-deoxyribonucleotidase family.</text>
</comment>
<dbReference type="InterPro" id="IPR023214">
    <property type="entry name" value="HAD_sf"/>
</dbReference>
<keyword evidence="6" id="KW-1185">Reference proteome</keyword>
<evidence type="ECO:0000256" key="1">
    <source>
        <dbReference type="ARBA" id="ARBA00009589"/>
    </source>
</evidence>
<keyword evidence="4" id="KW-0460">Magnesium</keyword>
<evidence type="ECO:0000256" key="2">
    <source>
        <dbReference type="ARBA" id="ARBA00022723"/>
    </source>
</evidence>
<dbReference type="Gene3D" id="3.40.50.1000">
    <property type="entry name" value="HAD superfamily/HAD-like"/>
    <property type="match status" value="1"/>
</dbReference>
<protein>
    <recommendedName>
        <fullName evidence="7">5'-nucleotidase domain-containing protein 3</fullName>
    </recommendedName>
</protein>
<dbReference type="NCBIfam" id="TIGR02244">
    <property type="entry name" value="HAD-IG-Ncltidse"/>
    <property type="match status" value="1"/>
</dbReference>
<keyword evidence="3" id="KW-0378">Hydrolase</keyword>
<dbReference type="GO" id="GO:0008253">
    <property type="term" value="F:5'-nucleotidase activity"/>
    <property type="evidence" value="ECO:0007669"/>
    <property type="project" value="TreeGrafter"/>
</dbReference>
<dbReference type="GO" id="GO:0046872">
    <property type="term" value="F:metal ion binding"/>
    <property type="evidence" value="ECO:0007669"/>
    <property type="project" value="UniProtKB-KW"/>
</dbReference>
<dbReference type="InterPro" id="IPR036412">
    <property type="entry name" value="HAD-like_sf"/>
</dbReference>
<dbReference type="InterPro" id="IPR008380">
    <property type="entry name" value="HAD-SF_hydro_IG_5-nucl"/>
</dbReference>
<evidence type="ECO:0000313" key="6">
    <source>
        <dbReference type="Proteomes" id="UP000826195"/>
    </source>
</evidence>
<name>A0AAV7IK30_COTGL</name>
<keyword evidence="2" id="KW-0479">Metal-binding</keyword>
<dbReference type="SUPFAM" id="SSF56784">
    <property type="entry name" value="HAD-like"/>
    <property type="match status" value="1"/>
</dbReference>
<dbReference type="AlphaFoldDB" id="A0AAV7IK30"/>
<evidence type="ECO:0008006" key="7">
    <source>
        <dbReference type="Google" id="ProtNLM"/>
    </source>
</evidence>
<evidence type="ECO:0000256" key="4">
    <source>
        <dbReference type="ARBA" id="ARBA00022842"/>
    </source>
</evidence>
<dbReference type="Proteomes" id="UP000826195">
    <property type="component" value="Unassembled WGS sequence"/>
</dbReference>
<sequence length="357" mass="41664">MVICFSAKKLPPDVNANGVFACNELDLKEVQVYGFDYDYTLACYKPSMDYLLYNLGRDMLIKKHKYPEKIAQLEYKDDFAVRGLHYDIEKGLLLKLDSFLQIQLGTVYRGLHPVPDDEVLRIYKNRIIPIAYVESQHKHSQDGPNRQKMVQLADLFSVPEMGLLCNVTEYFLQNQIDYHPEILFRDVKNSVQSCHPIMHQLVANNVSDYLEPNKDLTKFFVRLKAANKKMFLVTNSPFHFVNKGMKFLVGDDWKYYFDVVIVQARKPRFFTDESRPLRVYDEIQQTQLWDRVTKLEKGTIYLEGTVKQLQDMTGWRGHQVLYFGDHPYSDLADVTLEHGWRTGAIIQELTVKVSINV</sequence>
<comment type="caution">
    <text evidence="5">The sequence shown here is derived from an EMBL/GenBank/DDBJ whole genome shotgun (WGS) entry which is preliminary data.</text>
</comment>
<evidence type="ECO:0000256" key="3">
    <source>
        <dbReference type="ARBA" id="ARBA00022801"/>
    </source>
</evidence>
<reference evidence="5 6" key="1">
    <citation type="journal article" date="2021" name="J. Hered.">
        <title>A chromosome-level genome assembly of the parasitoid wasp, Cotesia glomerata (Hymenoptera: Braconidae).</title>
        <authorList>
            <person name="Pinto B.J."/>
            <person name="Weis J.J."/>
            <person name="Gamble T."/>
            <person name="Ode P.J."/>
            <person name="Paul R."/>
            <person name="Zaspel J.M."/>
        </authorList>
    </citation>
    <scope>NUCLEOTIDE SEQUENCE [LARGE SCALE GENOMIC DNA]</scope>
    <source>
        <strain evidence="5">CgM1</strain>
    </source>
</reference>
<dbReference type="PANTHER" id="PTHR12103:SF12">
    <property type="entry name" value="FI20020P1"/>
    <property type="match status" value="1"/>
</dbReference>
<dbReference type="EMBL" id="JAHXZJ010001492">
    <property type="protein sequence ID" value="KAH0552090.1"/>
    <property type="molecule type" value="Genomic_DNA"/>
</dbReference>
<proteinExistence type="inferred from homology"/>